<evidence type="ECO:0000256" key="4">
    <source>
        <dbReference type="ARBA" id="ARBA00023015"/>
    </source>
</evidence>
<dbReference type="GO" id="GO:0016592">
    <property type="term" value="C:mediator complex"/>
    <property type="evidence" value="ECO:0007669"/>
    <property type="project" value="UniProtKB-UniRule"/>
</dbReference>
<dbReference type="EMBL" id="JANBTW010000120">
    <property type="protein sequence ID" value="KAJ2670620.1"/>
    <property type="molecule type" value="Genomic_DNA"/>
</dbReference>
<proteinExistence type="inferred from homology"/>
<evidence type="ECO:0000256" key="2">
    <source>
        <dbReference type="ARBA" id="ARBA00007813"/>
    </source>
</evidence>
<dbReference type="Proteomes" id="UP001151518">
    <property type="component" value="Unassembled WGS sequence"/>
</dbReference>
<feature type="compositionally biased region" description="Low complexity" evidence="10">
    <location>
        <begin position="90"/>
        <end position="99"/>
    </location>
</feature>
<feature type="domain" description="Mediator complex subunit MED14 N-terminal" evidence="11">
    <location>
        <begin position="118"/>
        <end position="305"/>
    </location>
</feature>
<evidence type="ECO:0000313" key="13">
    <source>
        <dbReference type="Proteomes" id="UP001151518"/>
    </source>
</evidence>
<evidence type="ECO:0000256" key="9">
    <source>
        <dbReference type="RuleBase" id="RU365082"/>
    </source>
</evidence>
<evidence type="ECO:0000313" key="12">
    <source>
        <dbReference type="EMBL" id="KAJ2670620.1"/>
    </source>
</evidence>
<evidence type="ECO:0000259" key="11">
    <source>
        <dbReference type="Pfam" id="PF08638"/>
    </source>
</evidence>
<evidence type="ECO:0000256" key="7">
    <source>
        <dbReference type="ARBA" id="ARBA00023242"/>
    </source>
</evidence>
<dbReference type="GO" id="GO:0003712">
    <property type="term" value="F:transcription coregulator activity"/>
    <property type="evidence" value="ECO:0007669"/>
    <property type="project" value="UniProtKB-UniRule"/>
</dbReference>
<feature type="compositionally biased region" description="Polar residues" evidence="10">
    <location>
        <begin position="8"/>
        <end position="17"/>
    </location>
</feature>
<reference evidence="12" key="1">
    <citation type="submission" date="2022-07" db="EMBL/GenBank/DDBJ databases">
        <title>Phylogenomic reconstructions and comparative analyses of Kickxellomycotina fungi.</title>
        <authorList>
            <person name="Reynolds N.K."/>
            <person name="Stajich J.E."/>
            <person name="Barry K."/>
            <person name="Grigoriev I.V."/>
            <person name="Crous P."/>
            <person name="Smith M.E."/>
        </authorList>
    </citation>
    <scope>NUCLEOTIDE SEQUENCE</scope>
    <source>
        <strain evidence="12">NRRL 3115</strain>
    </source>
</reference>
<evidence type="ECO:0000256" key="5">
    <source>
        <dbReference type="ARBA" id="ARBA00023159"/>
    </source>
</evidence>
<comment type="caution">
    <text evidence="12">The sequence shown here is derived from an EMBL/GenBank/DDBJ whole genome shotgun (WGS) entry which is preliminary data.</text>
</comment>
<keyword evidence="4 9" id="KW-0805">Transcription regulation</keyword>
<sequence length="2103" mass="231708">MWLAMQRVPSQPHSTADGSGRTLVPSTPAPADSHMESNYSQNNSLPQNQNTGVSNGSNGNQRFQLTNGAGGNGSRSSDSGNGRENGSGGNSNEDNGSASDFGDVSSEADDLPQVEVQMVPLSVIVSRLITYAYTELVTLVDTLPSRTEVDRRSDILKYTEHISDLLTKLLVLVRWAKNAPQIQKCQNVIAYLDSQNKFFEFSVDAIMRIFFSMPGVRMRNYDVANAVDVLTTGTYQRLPVAIKQAVPPQKLTKDQIRETLCAIDDIIRGRILRGEPIPLAMRQYKIANGRIVFTVSKEFEITLTLLQYEQAIPWHIVGVHVLVGGDKALPPEQQITVNTWQIVERAQAILIESSAAYEQELAEKSSDERNEHTGDSAKATDLRPLQLAQLYDFLHQQCLTVLLESIFKQAAVLRRTRWDNLLQVEMGTNRSMLTLKYWTSSRAATTAYSDSSDTQGSSNKSDSIVFRVVALPVPRPIHASAVDGSNALEQSPEYNSNADSSDFQRIERDRRSLVPKLGLCVTWSAYSGLVMPKVWTRTVSQASGLSDSGDTTNSDVGITTSSFEENCIVLDPEQVNTEKLLRQVTWCHACAILESLYESMCASDLFSKEAVDLHYVTSSGITKKVHELTREETNLGTAIPRLRAWYRQNEGAVDITVDTFTGRLVVRASEAVAASTSLSETMVGQLAEQLNRTPWRLAELLVDMRSSLALVDLDSLAFRSLGLRPQNMQGMGFPALPGFVLSNISKHYESTSGGVSSASHIGGLGHMSSAASSGAAHAPPGMATSFPLRVSQQEADALIQDVAGVDHPLSRIRFYMIEGTDGVNEQIGVNAHCRGEWYIMVAMTDRLRFRLVLLNPHPVDRLMYVVGQVISLQVDRLFYSVARRILAEETLDAKMSKVSLNESAENKHIKGLNNDMSMEPDTTDSSSGSGLSASEGEITEKVDAMLTGRTSIILDYINALASTCRARLALRLLQTQLTRWKIPYSFRLPSFSTSPHGHRAAVSKELSVVGLDRMGLFELDEQVPILYIPIAGLMRASPINWNVANKGVLSDESRRMVSIRIASDELDPSLRADLSSSTRVDRHRQAALAKVAGKAPLFADRPRATYASLSNSVALSRGGTNGDSSSSALHGTKQSLIGRHVVPCQVIASIPIALDNLPAPVAQAYSDAVYFGAHAAADGGYHLTAESDDSDGKHHPKPCRKREVFKNKGGYSKVVLVYKQVSRALQCLIRDWSEHHLMTHIGRHMYSWEQPAMRRVFASTTAYYPFNAGPYTGAVANMLGSWRGHQSTELVIQCIGSWFLSISCRVPYPFANEDLDKSMYPPDYEDSGGNDLSFHLTLADVDEKTNKIVRIASTWPWVFAHSSRQDQELSERDMVPSEHGDEHKRKGAQDVGFEVSMSLSRWLRTLQARLNLTGSPLPVLSMILHLMPINYIIGAISSQVNIRSLSPSLQYDSQESLIRYRLKHLLSSDDANESEISQLESKLEAYEKSTAASVTADNDTGNEAKPPADDNSYLLLKKLMVSPANLSHAFESVKGLQIMHMYTAADNIRLVFNSRYVVDLRLVSGEMIQISDAVGAAHSLAKQAVPVYGRGTAMAPAPLVTAATEPIPLFADWMEAVAREMKFEWGVLERHVTSVLGSNVWRDLSNGDKPSQLDDAASRGASLDAREKVRLLQRGMFRLRPEASKAERLLFKIRQLANRQNSSKSPTFVPLPPSAMLCSRLQLVSVLRSLMQWLVRSVHVRDQLGTAISRTQEIIEQTMAVPTTEPNTTGQQTHMSKLKEPLFSVKEKLVVSNDKDNNSAESKQVMIVGFTGARESVRCEFLMQAGVKGNSSAGNDNSKDESAAMPAVPAGLLQRSITESTQMDVDSDDSGAAQASISLDEEDRLSCMLMLTSELFSIPSNIVKVDLDVRIVPMNRPPNGITDAAATYLVETFKAQTTSFRQRAGVLVRILALPPQLVMDIVDVARKLEGKVIVCALKDGYEHEIRLDAGQSKVFFSLRICGRDGRWSRVYMDYMMLSGTAQIMYVLGPEFESMQAEDASAYKKESLTKLGPWSKLMDEVITKLDNETGFTRDMGKGGKSRWYDIIANLYEGYITSPLSAPPE</sequence>
<dbReference type="PANTHER" id="PTHR12809">
    <property type="entry name" value="MEDIATOR COMPLEX SUBUNIT"/>
    <property type="match status" value="1"/>
</dbReference>
<comment type="function">
    <text evidence="9">Component of the Mediator complex, a coactivator involved in the regulated transcription of nearly all RNA polymerase II-dependent genes. Mediator functions as a bridge to convey information from gene-specific regulatory proteins to the basal RNA polymerase II transcription machinery. Mediator is recruited to promoters by direct interactions with regulatory proteins and serves as a scaffold for the assembly of a functional preinitiation complex with RNA polymerase II and the general transcription factors.</text>
</comment>
<gene>
    <name evidence="12" type="primary">RGR1</name>
    <name evidence="12" type="ORF">GGI25_005789</name>
</gene>
<comment type="similarity">
    <text evidence="2 9">Belongs to the Mediator complex subunit 14 family.</text>
</comment>
<dbReference type="GO" id="GO:0006357">
    <property type="term" value="P:regulation of transcription by RNA polymerase II"/>
    <property type="evidence" value="ECO:0007669"/>
    <property type="project" value="InterPro"/>
</dbReference>
<feature type="compositionally biased region" description="Polar residues" evidence="10">
    <location>
        <begin position="36"/>
        <end position="66"/>
    </location>
</feature>
<dbReference type="PANTHER" id="PTHR12809:SF2">
    <property type="entry name" value="MEDIATOR OF RNA POLYMERASE II TRANSCRIPTION SUBUNIT 14"/>
    <property type="match status" value="1"/>
</dbReference>
<feature type="region of interest" description="Disordered" evidence="10">
    <location>
        <begin position="1"/>
        <end position="106"/>
    </location>
</feature>
<organism evidence="12 13">
    <name type="scientific">Coemansia spiralis</name>
    <dbReference type="NCBI Taxonomy" id="417178"/>
    <lineage>
        <taxon>Eukaryota</taxon>
        <taxon>Fungi</taxon>
        <taxon>Fungi incertae sedis</taxon>
        <taxon>Zoopagomycota</taxon>
        <taxon>Kickxellomycotina</taxon>
        <taxon>Kickxellomycetes</taxon>
        <taxon>Kickxellales</taxon>
        <taxon>Kickxellaceae</taxon>
        <taxon>Coemansia</taxon>
    </lineage>
</organism>
<dbReference type="InterPro" id="IPR055122">
    <property type="entry name" value="Med14_N"/>
</dbReference>
<feature type="region of interest" description="Disordered" evidence="10">
    <location>
        <begin position="484"/>
        <end position="503"/>
    </location>
</feature>
<evidence type="ECO:0000256" key="6">
    <source>
        <dbReference type="ARBA" id="ARBA00023163"/>
    </source>
</evidence>
<evidence type="ECO:0000256" key="8">
    <source>
        <dbReference type="ARBA" id="ARBA00032007"/>
    </source>
</evidence>
<dbReference type="InterPro" id="IPR013947">
    <property type="entry name" value="Mediator_Med14"/>
</dbReference>
<evidence type="ECO:0000256" key="10">
    <source>
        <dbReference type="SAM" id="MobiDB-lite"/>
    </source>
</evidence>
<accession>A0A9W8G203</accession>
<dbReference type="OrthoDB" id="205099at2759"/>
<comment type="subcellular location">
    <subcellularLocation>
        <location evidence="1 9">Nucleus</location>
    </subcellularLocation>
</comment>
<protein>
    <recommendedName>
        <fullName evidence="3 9">Mediator of RNA polymerase II transcription subunit 14</fullName>
    </recommendedName>
    <alternativeName>
        <fullName evidence="8 9">Mediator complex subunit 14</fullName>
    </alternativeName>
</protein>
<evidence type="ECO:0000256" key="3">
    <source>
        <dbReference type="ARBA" id="ARBA00019619"/>
    </source>
</evidence>
<keyword evidence="5 9" id="KW-0010">Activator</keyword>
<dbReference type="Pfam" id="PF08638">
    <property type="entry name" value="Med14"/>
    <property type="match status" value="1"/>
</dbReference>
<name>A0A9W8G203_9FUNG</name>
<feature type="compositionally biased region" description="Low complexity" evidence="10">
    <location>
        <begin position="925"/>
        <end position="935"/>
    </location>
</feature>
<keyword evidence="7 9" id="KW-0539">Nucleus</keyword>
<evidence type="ECO:0000256" key="1">
    <source>
        <dbReference type="ARBA" id="ARBA00004123"/>
    </source>
</evidence>
<dbReference type="GO" id="GO:0070847">
    <property type="term" value="C:core mediator complex"/>
    <property type="evidence" value="ECO:0007669"/>
    <property type="project" value="TreeGrafter"/>
</dbReference>
<keyword evidence="6 9" id="KW-0804">Transcription</keyword>
<feature type="region of interest" description="Disordered" evidence="10">
    <location>
        <begin position="909"/>
        <end position="935"/>
    </location>
</feature>
<comment type="subunit">
    <text evidence="9">Component of the Mediator complex.</text>
</comment>
<feature type="compositionally biased region" description="Polar residues" evidence="10">
    <location>
        <begin position="487"/>
        <end position="501"/>
    </location>
</feature>